<evidence type="ECO:0000256" key="13">
    <source>
        <dbReference type="ARBA" id="ARBA00023157"/>
    </source>
</evidence>
<dbReference type="Gene3D" id="1.10.520.10">
    <property type="match status" value="1"/>
</dbReference>
<evidence type="ECO:0000256" key="19">
    <source>
        <dbReference type="PIRSR" id="PIRSR600823-4"/>
    </source>
</evidence>
<dbReference type="GO" id="GO:0005576">
    <property type="term" value="C:extracellular region"/>
    <property type="evidence" value="ECO:0007669"/>
    <property type="project" value="UniProtKB-SubCell"/>
</dbReference>
<evidence type="ECO:0000256" key="6">
    <source>
        <dbReference type="ARBA" id="ARBA00022559"/>
    </source>
</evidence>
<evidence type="ECO:0000256" key="5">
    <source>
        <dbReference type="ARBA" id="ARBA00022525"/>
    </source>
</evidence>
<evidence type="ECO:0000259" key="22">
    <source>
        <dbReference type="PROSITE" id="PS50873"/>
    </source>
</evidence>
<dbReference type="PROSITE" id="PS00436">
    <property type="entry name" value="PEROXIDASE_2"/>
    <property type="match status" value="1"/>
</dbReference>
<evidence type="ECO:0000256" key="16">
    <source>
        <dbReference type="PIRSR" id="PIRSR600823-1"/>
    </source>
</evidence>
<evidence type="ECO:0000256" key="15">
    <source>
        <dbReference type="ARBA" id="ARBA00023324"/>
    </source>
</evidence>
<evidence type="ECO:0000256" key="7">
    <source>
        <dbReference type="ARBA" id="ARBA00022617"/>
    </source>
</evidence>
<reference evidence="23" key="1">
    <citation type="submission" date="2024-03" db="EMBL/GenBank/DDBJ databases">
        <title>WGS assembly of Saponaria officinalis var. Norfolk2.</title>
        <authorList>
            <person name="Jenkins J."/>
            <person name="Shu S."/>
            <person name="Grimwood J."/>
            <person name="Barry K."/>
            <person name="Goodstein D."/>
            <person name="Schmutz J."/>
            <person name="Leebens-Mack J."/>
            <person name="Osbourn A."/>
        </authorList>
    </citation>
    <scope>NUCLEOTIDE SEQUENCE [LARGE SCALE GENOMIC DNA]</scope>
    <source>
        <strain evidence="23">JIC</strain>
    </source>
</reference>
<feature type="disulfide bond" evidence="20">
    <location>
        <begin position="119"/>
        <end position="316"/>
    </location>
</feature>
<feature type="disulfide bond" evidence="20">
    <location>
        <begin position="199"/>
        <end position="224"/>
    </location>
</feature>
<dbReference type="InterPro" id="IPR002016">
    <property type="entry name" value="Haem_peroxidase"/>
</dbReference>
<keyword evidence="11 21" id="KW-0560">Oxidoreductase</keyword>
<dbReference type="EMBL" id="JBDFQZ010000001">
    <property type="protein sequence ID" value="KAK9755450.1"/>
    <property type="molecule type" value="Genomic_DNA"/>
</dbReference>
<dbReference type="GO" id="GO:0140825">
    <property type="term" value="F:lactoperoxidase activity"/>
    <property type="evidence" value="ECO:0007669"/>
    <property type="project" value="UniProtKB-EC"/>
</dbReference>
<evidence type="ECO:0000256" key="3">
    <source>
        <dbReference type="ARBA" id="ARBA00006873"/>
    </source>
</evidence>
<feature type="binding site" evidence="18">
    <location>
        <position position="68"/>
    </location>
    <ligand>
        <name>Ca(2+)</name>
        <dbReference type="ChEBI" id="CHEBI:29108"/>
        <label>1</label>
    </ligand>
</feature>
<evidence type="ECO:0000256" key="10">
    <source>
        <dbReference type="ARBA" id="ARBA00022837"/>
    </source>
</evidence>
<feature type="binding site" evidence="18">
    <location>
        <position position="86"/>
    </location>
    <ligand>
        <name>Ca(2+)</name>
        <dbReference type="ChEBI" id="CHEBI:29108"/>
        <label>1</label>
    </ligand>
</feature>
<comment type="subcellular location">
    <subcellularLocation>
        <location evidence="21">Secreted</location>
    </subcellularLocation>
</comment>
<comment type="function">
    <text evidence="2">Removal of H(2)O(2), oxidation of toxic reductants, biosynthesis and degradation of lignin, suberization, auxin catabolism, response to environmental stresses such as wounding, pathogen attack and oxidative stress. These functions might be dependent on each isozyme/isoform in each plant tissue.</text>
</comment>
<dbReference type="EC" id="1.11.1.7" evidence="4 21"/>
<feature type="domain" description="Plant heme peroxidase family profile" evidence="22">
    <location>
        <begin position="26"/>
        <end position="319"/>
    </location>
</feature>
<evidence type="ECO:0000313" key="23">
    <source>
        <dbReference type="EMBL" id="KAK9755450.1"/>
    </source>
</evidence>
<name>A0AAW1NFN0_SAPOF</name>
<dbReference type="GO" id="GO:0006979">
    <property type="term" value="P:response to oxidative stress"/>
    <property type="evidence" value="ECO:0007669"/>
    <property type="project" value="UniProtKB-UniRule"/>
</dbReference>
<comment type="catalytic activity">
    <reaction evidence="1 21">
        <text>2 a phenolic donor + H2O2 = 2 a phenolic radical donor + 2 H2O</text>
        <dbReference type="Rhea" id="RHEA:56136"/>
        <dbReference type="ChEBI" id="CHEBI:15377"/>
        <dbReference type="ChEBI" id="CHEBI:16240"/>
        <dbReference type="ChEBI" id="CHEBI:139520"/>
        <dbReference type="ChEBI" id="CHEBI:139521"/>
        <dbReference type="EC" id="1.11.1.7"/>
    </reaction>
</comment>
<feature type="disulfide bond" evidence="20">
    <location>
        <begin position="36"/>
        <end position="113"/>
    </location>
</feature>
<dbReference type="PRINTS" id="PR00458">
    <property type="entry name" value="PEROXIDASE"/>
</dbReference>
<dbReference type="GO" id="GO:0020037">
    <property type="term" value="F:heme binding"/>
    <property type="evidence" value="ECO:0007669"/>
    <property type="project" value="UniProtKB-UniRule"/>
</dbReference>
<dbReference type="FunFam" id="1.10.420.10:FF:000006">
    <property type="entry name" value="Peroxidase"/>
    <property type="match status" value="1"/>
</dbReference>
<dbReference type="PROSITE" id="PS00435">
    <property type="entry name" value="PEROXIDASE_1"/>
    <property type="match status" value="1"/>
</dbReference>
<feature type="active site" description="Proton acceptor" evidence="16">
    <location>
        <position position="67"/>
    </location>
</feature>
<keyword evidence="14" id="KW-0325">Glycoprotein</keyword>
<keyword evidence="9 21" id="KW-0732">Signal</keyword>
<keyword evidence="13 20" id="KW-1015">Disulfide bond</keyword>
<dbReference type="InterPro" id="IPR010255">
    <property type="entry name" value="Haem_peroxidase_sf"/>
</dbReference>
<evidence type="ECO:0000256" key="11">
    <source>
        <dbReference type="ARBA" id="ARBA00023002"/>
    </source>
</evidence>
<dbReference type="PANTHER" id="PTHR31388:SF264">
    <property type="entry name" value="PEROXIDASE 59"/>
    <property type="match status" value="1"/>
</dbReference>
<keyword evidence="7 21" id="KW-0349">Heme</keyword>
<keyword evidence="5 21" id="KW-0964">Secreted</keyword>
<feature type="binding site" description="axial binding residue" evidence="18">
    <location>
        <position position="192"/>
    </location>
    <ligand>
        <name>heme b</name>
        <dbReference type="ChEBI" id="CHEBI:60344"/>
    </ligand>
    <ligandPart>
        <name>Fe</name>
        <dbReference type="ChEBI" id="CHEBI:18248"/>
    </ligandPart>
</feature>
<dbReference type="PRINTS" id="PR00461">
    <property type="entry name" value="PLPEROXIDASE"/>
</dbReference>
<evidence type="ECO:0000256" key="21">
    <source>
        <dbReference type="RuleBase" id="RU362060"/>
    </source>
</evidence>
<keyword evidence="8 18" id="KW-0479">Metal-binding</keyword>
<feature type="disulfide bond" evidence="20">
    <location>
        <begin position="69"/>
        <end position="74"/>
    </location>
</feature>
<keyword evidence="10 18" id="KW-0106">Calcium</keyword>
<comment type="similarity">
    <text evidence="3">Belongs to the peroxidase family. Ascorbate peroxidase subfamily.</text>
</comment>
<comment type="caution">
    <text evidence="23">The sequence shown here is derived from an EMBL/GenBank/DDBJ whole genome shotgun (WGS) entry which is preliminary data.</text>
</comment>
<dbReference type="GO" id="GO:0042744">
    <property type="term" value="P:hydrogen peroxide catabolic process"/>
    <property type="evidence" value="ECO:0007669"/>
    <property type="project" value="UniProtKB-KW"/>
</dbReference>
<protein>
    <recommendedName>
        <fullName evidence="4 21">Peroxidase</fullName>
        <ecNumber evidence="4 21">1.11.1.7</ecNumber>
    </recommendedName>
</protein>
<feature type="site" description="Transition state stabilizer" evidence="19">
    <location>
        <position position="63"/>
    </location>
</feature>
<dbReference type="Pfam" id="PF00141">
    <property type="entry name" value="peroxidase"/>
    <property type="match status" value="1"/>
</dbReference>
<dbReference type="InterPro" id="IPR019793">
    <property type="entry name" value="Peroxidases_heam-ligand_BS"/>
</dbReference>
<proteinExistence type="inferred from homology"/>
<feature type="chain" id="PRO_5043103040" description="Peroxidase" evidence="21">
    <location>
        <begin position="25"/>
        <end position="319"/>
    </location>
</feature>
<accession>A0AAW1NFN0</accession>
<keyword evidence="15 21" id="KW-0376">Hydrogen peroxide</keyword>
<feature type="binding site" evidence="18">
    <location>
        <position position="71"/>
    </location>
    <ligand>
        <name>Ca(2+)</name>
        <dbReference type="ChEBI" id="CHEBI:29108"/>
        <label>1</label>
    </ligand>
</feature>
<evidence type="ECO:0000313" key="24">
    <source>
        <dbReference type="Proteomes" id="UP001443914"/>
    </source>
</evidence>
<evidence type="ECO:0000256" key="14">
    <source>
        <dbReference type="ARBA" id="ARBA00023180"/>
    </source>
</evidence>
<dbReference type="Proteomes" id="UP001443914">
    <property type="component" value="Unassembled WGS sequence"/>
</dbReference>
<evidence type="ECO:0000256" key="20">
    <source>
        <dbReference type="PIRSR" id="PIRSR600823-5"/>
    </source>
</evidence>
<feature type="binding site" evidence="18">
    <location>
        <position position="73"/>
    </location>
    <ligand>
        <name>Ca(2+)</name>
        <dbReference type="ChEBI" id="CHEBI:29108"/>
        <label>1</label>
    </ligand>
</feature>
<keyword evidence="12 18" id="KW-0408">Iron</keyword>
<dbReference type="InterPro" id="IPR033905">
    <property type="entry name" value="Secretory_peroxidase"/>
</dbReference>
<evidence type="ECO:0000256" key="9">
    <source>
        <dbReference type="ARBA" id="ARBA00022729"/>
    </source>
</evidence>
<evidence type="ECO:0000256" key="1">
    <source>
        <dbReference type="ARBA" id="ARBA00000189"/>
    </source>
</evidence>
<dbReference type="CDD" id="cd00693">
    <property type="entry name" value="secretory_peroxidase"/>
    <property type="match status" value="1"/>
</dbReference>
<feature type="binding site" evidence="18">
    <location>
        <position position="193"/>
    </location>
    <ligand>
        <name>Ca(2+)</name>
        <dbReference type="ChEBI" id="CHEBI:29108"/>
        <label>2</label>
    </ligand>
</feature>
<dbReference type="AlphaFoldDB" id="A0AAW1NFN0"/>
<dbReference type="PANTHER" id="PTHR31388">
    <property type="entry name" value="PEROXIDASE 72-RELATED"/>
    <property type="match status" value="1"/>
</dbReference>
<feature type="binding site" evidence="17">
    <location>
        <position position="162"/>
    </location>
    <ligand>
        <name>substrate</name>
    </ligand>
</feature>
<keyword evidence="6 21" id="KW-0575">Peroxidase</keyword>
<evidence type="ECO:0000256" key="4">
    <source>
        <dbReference type="ARBA" id="ARBA00012313"/>
    </source>
</evidence>
<feature type="binding site" evidence="18">
    <location>
        <position position="75"/>
    </location>
    <ligand>
        <name>Ca(2+)</name>
        <dbReference type="ChEBI" id="CHEBI:29108"/>
        <label>1</label>
    </ligand>
</feature>
<feature type="binding site" evidence="18">
    <location>
        <position position="239"/>
    </location>
    <ligand>
        <name>Ca(2+)</name>
        <dbReference type="ChEBI" id="CHEBI:29108"/>
        <label>2</label>
    </ligand>
</feature>
<dbReference type="GO" id="GO:0046872">
    <property type="term" value="F:metal ion binding"/>
    <property type="evidence" value="ECO:0007669"/>
    <property type="project" value="UniProtKB-UniRule"/>
</dbReference>
<evidence type="ECO:0000256" key="2">
    <source>
        <dbReference type="ARBA" id="ARBA00002322"/>
    </source>
</evidence>
<evidence type="ECO:0000256" key="18">
    <source>
        <dbReference type="PIRSR" id="PIRSR600823-3"/>
    </source>
</evidence>
<evidence type="ECO:0000256" key="17">
    <source>
        <dbReference type="PIRSR" id="PIRSR600823-2"/>
    </source>
</evidence>
<dbReference type="SUPFAM" id="SSF48113">
    <property type="entry name" value="Heme-dependent peroxidases"/>
    <property type="match status" value="1"/>
</dbReference>
<feature type="binding site" evidence="18">
    <location>
        <position position="77"/>
    </location>
    <ligand>
        <name>Ca(2+)</name>
        <dbReference type="ChEBI" id="CHEBI:29108"/>
        <label>1</label>
    </ligand>
</feature>
<organism evidence="23 24">
    <name type="scientific">Saponaria officinalis</name>
    <name type="common">Common soapwort</name>
    <name type="synonym">Lychnis saponaria</name>
    <dbReference type="NCBI Taxonomy" id="3572"/>
    <lineage>
        <taxon>Eukaryota</taxon>
        <taxon>Viridiplantae</taxon>
        <taxon>Streptophyta</taxon>
        <taxon>Embryophyta</taxon>
        <taxon>Tracheophyta</taxon>
        <taxon>Spermatophyta</taxon>
        <taxon>Magnoliopsida</taxon>
        <taxon>eudicotyledons</taxon>
        <taxon>Gunneridae</taxon>
        <taxon>Pentapetalae</taxon>
        <taxon>Caryophyllales</taxon>
        <taxon>Caryophyllaceae</taxon>
        <taxon>Caryophylleae</taxon>
        <taxon>Saponaria</taxon>
    </lineage>
</organism>
<keyword evidence="24" id="KW-1185">Reference proteome</keyword>
<sequence length="319" mass="35035">MASFTSLNYMVVLILYITSKVVYAQELSINYYDETCPNLLSTVIPLVENIVANEPRMGASLLRLHFHDCFVNGCDGSVLLDVVGGEKESTHNIGSLRGFDEIDSIKNEVEYVCPGVVSCADILALVARESVVDLGGPSWSVEYGRKDSITTATAESADIQLPFATDDLPNLVSLFDRNGFSVGEMVALSGAHTIGQARCVRFRDRIYGEPNIDLAFAQSLQQICPATPGINDDVLATLDASPDLFNNDYFIGLTYNQGLLHSDQVLYTVSEFQTDQFIQLYATDQTQFFSDFASAMLKVNRLGVITGDQGIIRTNCRFI</sequence>
<dbReference type="InterPro" id="IPR000823">
    <property type="entry name" value="Peroxidase_pln"/>
</dbReference>
<feature type="signal peptide" evidence="21">
    <location>
        <begin position="1"/>
        <end position="24"/>
    </location>
</feature>
<gene>
    <name evidence="23" type="ORF">RND81_01G026100</name>
</gene>
<evidence type="ECO:0000256" key="8">
    <source>
        <dbReference type="ARBA" id="ARBA00022723"/>
    </source>
</evidence>
<dbReference type="PROSITE" id="PS50873">
    <property type="entry name" value="PEROXIDASE_4"/>
    <property type="match status" value="1"/>
</dbReference>
<comment type="cofactor">
    <cofactor evidence="18 21">
        <name>heme b</name>
        <dbReference type="ChEBI" id="CHEBI:60344"/>
    </cofactor>
    <text evidence="18 21">Binds 1 heme b (iron(II)-protoporphyrin IX) group per subunit.</text>
</comment>
<evidence type="ECO:0000256" key="12">
    <source>
        <dbReference type="ARBA" id="ARBA00023004"/>
    </source>
</evidence>
<comment type="cofactor">
    <cofactor evidence="18 21">
        <name>Ca(2+)</name>
        <dbReference type="ChEBI" id="CHEBI:29108"/>
    </cofactor>
    <text evidence="18 21">Binds 2 calcium ions per subunit.</text>
</comment>
<dbReference type="InterPro" id="IPR019794">
    <property type="entry name" value="Peroxidases_AS"/>
</dbReference>
<dbReference type="Gene3D" id="1.10.420.10">
    <property type="entry name" value="Peroxidase, domain 2"/>
    <property type="match status" value="1"/>
</dbReference>
<comment type="similarity">
    <text evidence="21">Belongs to the peroxidase family. Classical plant (class III) peroxidase subfamily.</text>
</comment>